<keyword evidence="4" id="KW-1185">Reference proteome</keyword>
<evidence type="ECO:0000313" key="4">
    <source>
        <dbReference type="Proteomes" id="UP001611383"/>
    </source>
</evidence>
<evidence type="ECO:0000256" key="2">
    <source>
        <dbReference type="SAM" id="Phobius"/>
    </source>
</evidence>
<dbReference type="Proteomes" id="UP001611383">
    <property type="component" value="Chromosome"/>
</dbReference>
<feature type="transmembrane region" description="Helical" evidence="2">
    <location>
        <begin position="189"/>
        <end position="209"/>
    </location>
</feature>
<reference evidence="3 4" key="1">
    <citation type="submission" date="2019-08" db="EMBL/GenBank/DDBJ databases">
        <title>Archangium and Cystobacter genomes.</title>
        <authorList>
            <person name="Chen I.-C.K."/>
            <person name="Wielgoss S."/>
        </authorList>
    </citation>
    <scope>NUCLEOTIDE SEQUENCE [LARGE SCALE GENOMIC DNA]</scope>
    <source>
        <strain evidence="3 4">Cbm 6</strain>
    </source>
</reference>
<accession>A0ABY9WNH1</accession>
<evidence type="ECO:0000256" key="1">
    <source>
        <dbReference type="SAM" id="MobiDB-lite"/>
    </source>
</evidence>
<organism evidence="3 4">
    <name type="scientific">Archangium minus</name>
    <dbReference type="NCBI Taxonomy" id="83450"/>
    <lineage>
        <taxon>Bacteria</taxon>
        <taxon>Pseudomonadati</taxon>
        <taxon>Myxococcota</taxon>
        <taxon>Myxococcia</taxon>
        <taxon>Myxococcales</taxon>
        <taxon>Cystobacterineae</taxon>
        <taxon>Archangiaceae</taxon>
        <taxon>Archangium</taxon>
    </lineage>
</organism>
<name>A0ABY9WNH1_9BACT</name>
<evidence type="ECO:0000313" key="3">
    <source>
        <dbReference type="EMBL" id="WNG44010.1"/>
    </source>
</evidence>
<dbReference type="RefSeq" id="WP_395815986.1">
    <property type="nucleotide sequence ID" value="NZ_CP043494.1"/>
</dbReference>
<feature type="region of interest" description="Disordered" evidence="1">
    <location>
        <begin position="225"/>
        <end position="276"/>
    </location>
</feature>
<protein>
    <submittedName>
        <fullName evidence="3">Uncharacterized protein</fullName>
    </submittedName>
</protein>
<feature type="region of interest" description="Disordered" evidence="1">
    <location>
        <begin position="23"/>
        <end position="52"/>
    </location>
</feature>
<dbReference type="EMBL" id="CP043494">
    <property type="protein sequence ID" value="WNG44010.1"/>
    <property type="molecule type" value="Genomic_DNA"/>
</dbReference>
<feature type="compositionally biased region" description="Low complexity" evidence="1">
    <location>
        <begin position="38"/>
        <end position="47"/>
    </location>
</feature>
<gene>
    <name evidence="3" type="ORF">F0U60_07810</name>
</gene>
<keyword evidence="2" id="KW-1133">Transmembrane helix</keyword>
<keyword evidence="2" id="KW-0472">Membrane</keyword>
<keyword evidence="2" id="KW-0812">Transmembrane</keyword>
<proteinExistence type="predicted"/>
<sequence>MSEQLNTIYAFAFRGSAGRIRFKNGSPHSQANIDVDAPSSPSNSQEPSSERDHSVKAAQELNQIADEVAERIESELRKHFPPSVRVQAEVRFAPGSLVVEGTVLLLGSLGRTALQTVSEEAGKALSELIRMGLQRVLNSFLGASERAFVLESLSLEPTTIYSDEKESGSSDSPASKQLLGFTPLRAAPAFWMLLLVLLFQALLIGERVADLSAERRLNRLAQVLERTSPGQPLGPSQAPTPEGTGGSGRQGDAEMGNAPCVLPSSVPTCSSSGRNG</sequence>
<feature type="compositionally biased region" description="Polar residues" evidence="1">
    <location>
        <begin position="265"/>
        <end position="276"/>
    </location>
</feature>